<dbReference type="EMBL" id="MN079129">
    <property type="protein sequence ID" value="QEA06184.1"/>
    <property type="molecule type" value="Genomic_DNA"/>
</dbReference>
<dbReference type="PANTHER" id="PTHR37528:SF1">
    <property type="entry name" value="UPF0149 PROTEIN YGFB"/>
    <property type="match status" value="1"/>
</dbReference>
<dbReference type="PANTHER" id="PTHR37528">
    <property type="entry name" value="UPF0149 PROTEIN YGFB"/>
    <property type="match status" value="1"/>
</dbReference>
<dbReference type="SUPFAM" id="SSF101327">
    <property type="entry name" value="YgfB-like"/>
    <property type="match status" value="1"/>
</dbReference>
<dbReference type="InterPro" id="IPR011978">
    <property type="entry name" value="YgfB-like"/>
</dbReference>
<accession>A0A5B8RF90</accession>
<protein>
    <recommendedName>
        <fullName evidence="3">YecA family protein</fullName>
    </recommendedName>
</protein>
<dbReference type="AlphaFoldDB" id="A0A5B8RF90"/>
<dbReference type="Pfam" id="PF03695">
    <property type="entry name" value="UPF0149"/>
    <property type="match status" value="1"/>
</dbReference>
<dbReference type="InterPro" id="IPR036255">
    <property type="entry name" value="YgfB-like_sf"/>
</dbReference>
<gene>
    <name evidence="2" type="ORF">KBTEX_02514</name>
</gene>
<dbReference type="Gene3D" id="1.20.120.740">
    <property type="entry name" value="YgfB uncharacterised protein family UPF0149, PF03695"/>
    <property type="match status" value="1"/>
</dbReference>
<evidence type="ECO:0000256" key="1">
    <source>
        <dbReference type="ARBA" id="ARBA00038308"/>
    </source>
</evidence>
<evidence type="ECO:0000313" key="2">
    <source>
        <dbReference type="EMBL" id="QEA06184.1"/>
    </source>
</evidence>
<evidence type="ECO:0008006" key="3">
    <source>
        <dbReference type="Google" id="ProtNLM"/>
    </source>
</evidence>
<reference evidence="2" key="1">
    <citation type="submission" date="2019-06" db="EMBL/GenBank/DDBJ databases">
        <authorList>
            <person name="Murdoch R.W."/>
            <person name="Fathepure B."/>
        </authorList>
    </citation>
    <scope>NUCLEOTIDE SEQUENCE</scope>
</reference>
<proteinExistence type="inferred from homology"/>
<organism evidence="2">
    <name type="scientific">uncultured organism</name>
    <dbReference type="NCBI Taxonomy" id="155900"/>
    <lineage>
        <taxon>unclassified sequences</taxon>
        <taxon>environmental samples</taxon>
    </lineage>
</organism>
<sequence length="188" mass="20604">MPDTELYHQLDEALTAVDSDTTAAEAHGLLCGMLSGPGEPDRARWIAQVLEHAHARGEAARACLEVLTELFTDTAEDMADEELRFRPLLPADDAPIGERSAALGHWCEGFLLGVSMGGVGEGGQRPREVDEVLRDFGEIARIDDDPEPDEDSEAAYTELAEYVRMGALLVQEHLTAQARQNENARRLH</sequence>
<name>A0A5B8RF90_9ZZZZ</name>
<comment type="similarity">
    <text evidence="1">Belongs to the UPF0149 family.</text>
</comment>
<dbReference type="NCBIfam" id="TIGR02292">
    <property type="entry name" value="ygfB_yecA"/>
    <property type="match status" value="1"/>
</dbReference>